<evidence type="ECO:0000256" key="9">
    <source>
        <dbReference type="HAMAP-Rule" id="MF_00422"/>
    </source>
</evidence>
<dbReference type="InterPro" id="IPR001901">
    <property type="entry name" value="Translocase_SecE/Sec61-g"/>
</dbReference>
<dbReference type="AlphaFoldDB" id="U2KJL9"/>
<dbReference type="RefSeq" id="WP_021680629.1">
    <property type="nucleotide sequence ID" value="NZ_KI260296.1"/>
</dbReference>
<dbReference type="STRING" id="411473.RUMCAL_02462"/>
<evidence type="ECO:0000256" key="5">
    <source>
        <dbReference type="ARBA" id="ARBA00022927"/>
    </source>
</evidence>
<keyword evidence="5 9" id="KW-0653">Protein transport</keyword>
<dbReference type="PATRIC" id="fig|411473.3.peg.2052"/>
<comment type="subunit">
    <text evidence="9">Component of the Sec protein translocase complex. Heterotrimer consisting of SecY, SecE and SecG subunits. The heterotrimers can form oligomers, although 1 heterotrimer is thought to be able to translocate proteins. Interacts with the ribosome. Interacts with SecDF, and other proteins may be involved. Interacts with SecA.</text>
</comment>
<dbReference type="GO" id="GO:0005886">
    <property type="term" value="C:plasma membrane"/>
    <property type="evidence" value="ECO:0007669"/>
    <property type="project" value="UniProtKB-SubCell"/>
</dbReference>
<name>U2KJL9_9FIRM</name>
<dbReference type="NCBIfam" id="TIGR00964">
    <property type="entry name" value="secE_bact"/>
    <property type="match status" value="1"/>
</dbReference>
<organism evidence="11 12">
    <name type="scientific">Ruminococcus callidus ATCC 27760</name>
    <dbReference type="NCBI Taxonomy" id="411473"/>
    <lineage>
        <taxon>Bacteria</taxon>
        <taxon>Bacillati</taxon>
        <taxon>Bacillota</taxon>
        <taxon>Clostridia</taxon>
        <taxon>Eubacteriales</taxon>
        <taxon>Oscillospiraceae</taxon>
        <taxon>Ruminococcus</taxon>
    </lineage>
</organism>
<evidence type="ECO:0000256" key="7">
    <source>
        <dbReference type="ARBA" id="ARBA00023010"/>
    </source>
</evidence>
<evidence type="ECO:0000256" key="10">
    <source>
        <dbReference type="SAM" id="MobiDB-lite"/>
    </source>
</evidence>
<dbReference type="PANTHER" id="PTHR33910">
    <property type="entry name" value="PROTEIN TRANSLOCASE SUBUNIT SECE"/>
    <property type="match status" value="1"/>
</dbReference>
<comment type="similarity">
    <text evidence="9">Belongs to the SecE/SEC61-gamma family.</text>
</comment>
<dbReference type="GO" id="GO:0065002">
    <property type="term" value="P:intracellular protein transmembrane transport"/>
    <property type="evidence" value="ECO:0007669"/>
    <property type="project" value="UniProtKB-UniRule"/>
</dbReference>
<feature type="region of interest" description="Disordered" evidence="10">
    <location>
        <begin position="1"/>
        <end position="37"/>
    </location>
</feature>
<evidence type="ECO:0000256" key="8">
    <source>
        <dbReference type="ARBA" id="ARBA00023136"/>
    </source>
</evidence>
<keyword evidence="8 9" id="KW-0472">Membrane</keyword>
<gene>
    <name evidence="9" type="primary">secE</name>
    <name evidence="11" type="ORF">RUMCAL_02462</name>
</gene>
<dbReference type="GO" id="GO:0009306">
    <property type="term" value="P:protein secretion"/>
    <property type="evidence" value="ECO:0007669"/>
    <property type="project" value="UniProtKB-UniRule"/>
</dbReference>
<comment type="subcellular location">
    <subcellularLocation>
        <location evidence="9">Cell membrane</location>
        <topology evidence="9">Single-pass membrane protein</topology>
    </subcellularLocation>
    <subcellularLocation>
        <location evidence="1">Membrane</location>
    </subcellularLocation>
</comment>
<evidence type="ECO:0000256" key="4">
    <source>
        <dbReference type="ARBA" id="ARBA00022692"/>
    </source>
</evidence>
<comment type="function">
    <text evidence="9">Essential subunit of the Sec protein translocation channel SecYEG. Clamps together the 2 halves of SecY. May contact the channel plug during translocation.</text>
</comment>
<comment type="caution">
    <text evidence="11">The sequence shown here is derived from an EMBL/GenBank/DDBJ whole genome shotgun (WGS) entry which is preliminary data.</text>
</comment>
<dbReference type="Pfam" id="PF00584">
    <property type="entry name" value="SecE"/>
    <property type="match status" value="1"/>
</dbReference>
<keyword evidence="4 9" id="KW-0812">Transmembrane</keyword>
<dbReference type="GO" id="GO:0006605">
    <property type="term" value="P:protein targeting"/>
    <property type="evidence" value="ECO:0007669"/>
    <property type="project" value="UniProtKB-UniRule"/>
</dbReference>
<evidence type="ECO:0000256" key="6">
    <source>
        <dbReference type="ARBA" id="ARBA00022989"/>
    </source>
</evidence>
<dbReference type="GO" id="GO:0008320">
    <property type="term" value="F:protein transmembrane transporter activity"/>
    <property type="evidence" value="ECO:0007669"/>
    <property type="project" value="UniProtKB-UniRule"/>
</dbReference>
<reference evidence="11 12" key="1">
    <citation type="submission" date="2013-07" db="EMBL/GenBank/DDBJ databases">
        <authorList>
            <person name="Weinstock G."/>
            <person name="Sodergren E."/>
            <person name="Wylie T."/>
            <person name="Fulton L."/>
            <person name="Fulton R."/>
            <person name="Fronick C."/>
            <person name="O'Laughlin M."/>
            <person name="Godfrey J."/>
            <person name="Miner T."/>
            <person name="Herter B."/>
            <person name="Appelbaum E."/>
            <person name="Cordes M."/>
            <person name="Lek S."/>
            <person name="Wollam A."/>
            <person name="Pepin K.H."/>
            <person name="Palsikar V.B."/>
            <person name="Mitreva M."/>
            <person name="Wilson R.K."/>
        </authorList>
    </citation>
    <scope>NUCLEOTIDE SEQUENCE [LARGE SCALE GENOMIC DNA]</scope>
    <source>
        <strain evidence="11 12">ATCC 27760</strain>
    </source>
</reference>
<feature type="transmembrane region" description="Helical" evidence="9">
    <location>
        <begin position="67"/>
        <end position="88"/>
    </location>
</feature>
<dbReference type="Proteomes" id="UP000016662">
    <property type="component" value="Unassembled WGS sequence"/>
</dbReference>
<dbReference type="GO" id="GO:0043952">
    <property type="term" value="P:protein transport by the Sec complex"/>
    <property type="evidence" value="ECO:0007669"/>
    <property type="project" value="UniProtKB-UniRule"/>
</dbReference>
<dbReference type="OrthoDB" id="9799073at2"/>
<protein>
    <recommendedName>
        <fullName evidence="9">Protein translocase subunit SecE</fullName>
    </recommendedName>
</protein>
<sequence length="104" mass="11412">MADKEKNAGQEAAVKKANKAASADSKKSGKNKKGDKEKKGFFSRIAGWFNDLKKEFKKVVWPDRKKVFNNTLVVVVVVVIGSVLVGLIDSGLLKLMQFLMGLSN</sequence>
<dbReference type="Gene3D" id="1.20.5.1030">
    <property type="entry name" value="Preprotein translocase secy subunit"/>
    <property type="match status" value="1"/>
</dbReference>
<dbReference type="GeneID" id="93693877"/>
<proteinExistence type="inferred from homology"/>
<keyword evidence="3 9" id="KW-1003">Cell membrane</keyword>
<keyword evidence="7 9" id="KW-0811">Translocation</keyword>
<evidence type="ECO:0000313" key="12">
    <source>
        <dbReference type="Proteomes" id="UP000016662"/>
    </source>
</evidence>
<dbReference type="PANTHER" id="PTHR33910:SF1">
    <property type="entry name" value="PROTEIN TRANSLOCASE SUBUNIT SECE"/>
    <property type="match status" value="1"/>
</dbReference>
<evidence type="ECO:0000256" key="2">
    <source>
        <dbReference type="ARBA" id="ARBA00022448"/>
    </source>
</evidence>
<evidence type="ECO:0000256" key="3">
    <source>
        <dbReference type="ARBA" id="ARBA00022475"/>
    </source>
</evidence>
<evidence type="ECO:0000313" key="11">
    <source>
        <dbReference type="EMBL" id="ERJ92255.1"/>
    </source>
</evidence>
<feature type="compositionally biased region" description="Basic and acidic residues" evidence="10">
    <location>
        <begin position="24"/>
        <end position="37"/>
    </location>
</feature>
<dbReference type="InterPro" id="IPR005807">
    <property type="entry name" value="SecE_bac"/>
</dbReference>
<dbReference type="HAMAP" id="MF_00422">
    <property type="entry name" value="SecE"/>
    <property type="match status" value="1"/>
</dbReference>
<keyword evidence="12" id="KW-1185">Reference proteome</keyword>
<keyword evidence="6 9" id="KW-1133">Transmembrane helix</keyword>
<dbReference type="InterPro" id="IPR038379">
    <property type="entry name" value="SecE_sf"/>
</dbReference>
<dbReference type="EMBL" id="AWVF01000296">
    <property type="protein sequence ID" value="ERJ92255.1"/>
    <property type="molecule type" value="Genomic_DNA"/>
</dbReference>
<dbReference type="HOGENOM" id="CLU_113663_5_0_9"/>
<keyword evidence="2 9" id="KW-0813">Transport</keyword>
<evidence type="ECO:0000256" key="1">
    <source>
        <dbReference type="ARBA" id="ARBA00004370"/>
    </source>
</evidence>
<accession>U2KJL9</accession>
<dbReference type="eggNOG" id="COG0690">
    <property type="taxonomic scope" value="Bacteria"/>
</dbReference>